<keyword evidence="1" id="KW-0732">Signal</keyword>
<sequence length="190" mass="21781">MFVYRILALLCLLLMIAFPNAVEAKKHRSDFIVDRLSIIGRETLRLNKTLYKWDGSPFGALAIQKQHNRLVDTIKLSTSEIIHSRDSRLLYISGAIRVKRATKALITTTSDTLETLIAMDYRFKDILMLKKVRDNLNEIREVSTQMNNAILPKLPIIARPIARHVIWTLDQLFVHAVQIYDSRHGDGGND</sequence>
<feature type="signal peptide" evidence="1">
    <location>
        <begin position="1"/>
        <end position="24"/>
    </location>
</feature>
<dbReference type="AlphaFoldDB" id="A0A9P5CSW6"/>
<dbReference type="GeneID" id="63842623"/>
<dbReference type="Gene3D" id="1.20.1280.140">
    <property type="match status" value="1"/>
</dbReference>
<keyword evidence="3" id="KW-1185">Reference proteome</keyword>
<comment type="caution">
    <text evidence="2">The sequence shown here is derived from an EMBL/GenBank/DDBJ whole genome shotgun (WGS) entry which is preliminary data.</text>
</comment>
<dbReference type="Pfam" id="PF12296">
    <property type="entry name" value="HsbA"/>
    <property type="match status" value="1"/>
</dbReference>
<gene>
    <name evidence="2" type="ORF">M406DRAFT_71767</name>
</gene>
<evidence type="ECO:0000313" key="3">
    <source>
        <dbReference type="Proteomes" id="UP000803844"/>
    </source>
</evidence>
<evidence type="ECO:0000256" key="1">
    <source>
        <dbReference type="SAM" id="SignalP"/>
    </source>
</evidence>
<evidence type="ECO:0000313" key="2">
    <source>
        <dbReference type="EMBL" id="KAF3768786.1"/>
    </source>
</evidence>
<dbReference type="EMBL" id="MU032345">
    <property type="protein sequence ID" value="KAF3768786.1"/>
    <property type="molecule type" value="Genomic_DNA"/>
</dbReference>
<dbReference type="OrthoDB" id="5230052at2759"/>
<protein>
    <submittedName>
        <fullName evidence="2">Uncharacterized protein</fullName>
    </submittedName>
</protein>
<reference evidence="2" key="1">
    <citation type="journal article" date="2020" name="Phytopathology">
        <title>Genome sequence of the chestnut blight fungus Cryphonectria parasitica EP155: A fundamental resource for an archetypical invasive plant pathogen.</title>
        <authorList>
            <person name="Crouch J.A."/>
            <person name="Dawe A."/>
            <person name="Aerts A."/>
            <person name="Barry K."/>
            <person name="Churchill A.C.L."/>
            <person name="Grimwood J."/>
            <person name="Hillman B."/>
            <person name="Milgroom M.G."/>
            <person name="Pangilinan J."/>
            <person name="Smith M."/>
            <person name="Salamov A."/>
            <person name="Schmutz J."/>
            <person name="Yadav J."/>
            <person name="Grigoriev I.V."/>
            <person name="Nuss D."/>
        </authorList>
    </citation>
    <scope>NUCLEOTIDE SEQUENCE</scope>
    <source>
        <strain evidence="2">EP155</strain>
    </source>
</reference>
<name>A0A9P5CSW6_CRYP1</name>
<dbReference type="InterPro" id="IPR021054">
    <property type="entry name" value="Cell_wall_mannoprotein_1"/>
</dbReference>
<proteinExistence type="predicted"/>
<feature type="chain" id="PRO_5040141517" evidence="1">
    <location>
        <begin position="25"/>
        <end position="190"/>
    </location>
</feature>
<organism evidence="2 3">
    <name type="scientific">Cryphonectria parasitica (strain ATCC 38755 / EP155)</name>
    <dbReference type="NCBI Taxonomy" id="660469"/>
    <lineage>
        <taxon>Eukaryota</taxon>
        <taxon>Fungi</taxon>
        <taxon>Dikarya</taxon>
        <taxon>Ascomycota</taxon>
        <taxon>Pezizomycotina</taxon>
        <taxon>Sordariomycetes</taxon>
        <taxon>Sordariomycetidae</taxon>
        <taxon>Diaporthales</taxon>
        <taxon>Cryphonectriaceae</taxon>
        <taxon>Cryphonectria-Endothia species complex</taxon>
        <taxon>Cryphonectria</taxon>
    </lineage>
</organism>
<dbReference type="RefSeq" id="XP_040779747.1">
    <property type="nucleotide sequence ID" value="XM_040925494.1"/>
</dbReference>
<dbReference type="Proteomes" id="UP000803844">
    <property type="component" value="Unassembled WGS sequence"/>
</dbReference>
<accession>A0A9P5CSW6</accession>